<sequence>MHMMKTFTKELKYNDIVELWCTIERKDLKLGFVVSIVMRTCYNNQEVGVYTSDDLYVYIVHSKDGSNYFNSMVGSSKGAGTGSSKSKRAAVEAIELDDEAVEDLGIDEGGFDEGGMGMGDKGAVEGGMGDGGIGEEVVEEGDNISYVSLGSEEERLILSEWDDIDENEAEIFTASHGDNGVAAMMGQEVWMVKDGQGKVDNELLERRVIMLGREIGGIL</sequence>
<gene>
    <name evidence="1" type="ORF">CJ030_MR3G011053</name>
</gene>
<proteinExistence type="predicted"/>
<organism evidence="1 2">
    <name type="scientific">Morella rubra</name>
    <name type="common">Chinese bayberry</name>
    <dbReference type="NCBI Taxonomy" id="262757"/>
    <lineage>
        <taxon>Eukaryota</taxon>
        <taxon>Viridiplantae</taxon>
        <taxon>Streptophyta</taxon>
        <taxon>Embryophyta</taxon>
        <taxon>Tracheophyta</taxon>
        <taxon>Spermatophyta</taxon>
        <taxon>Magnoliopsida</taxon>
        <taxon>eudicotyledons</taxon>
        <taxon>Gunneridae</taxon>
        <taxon>Pentapetalae</taxon>
        <taxon>rosids</taxon>
        <taxon>fabids</taxon>
        <taxon>Fagales</taxon>
        <taxon>Myricaceae</taxon>
        <taxon>Morella</taxon>
    </lineage>
</organism>
<dbReference type="AlphaFoldDB" id="A0A6A1W6F8"/>
<evidence type="ECO:0000313" key="1">
    <source>
        <dbReference type="EMBL" id="KAB1219687.1"/>
    </source>
</evidence>
<comment type="caution">
    <text evidence="1">The sequence shown here is derived from an EMBL/GenBank/DDBJ whole genome shotgun (WGS) entry which is preliminary data.</text>
</comment>
<name>A0A6A1W6F8_9ROSI</name>
<evidence type="ECO:0000313" key="2">
    <source>
        <dbReference type="Proteomes" id="UP000516437"/>
    </source>
</evidence>
<dbReference type="EMBL" id="RXIC02000021">
    <property type="protein sequence ID" value="KAB1219687.1"/>
    <property type="molecule type" value="Genomic_DNA"/>
</dbReference>
<keyword evidence="2" id="KW-1185">Reference proteome</keyword>
<accession>A0A6A1W6F8</accession>
<reference evidence="1 2" key="1">
    <citation type="journal article" date="2019" name="Plant Biotechnol. J.">
        <title>The red bayberry genome and genetic basis of sex determination.</title>
        <authorList>
            <person name="Jia H.M."/>
            <person name="Jia H.J."/>
            <person name="Cai Q.L."/>
            <person name="Wang Y."/>
            <person name="Zhao H.B."/>
            <person name="Yang W.F."/>
            <person name="Wang G.Y."/>
            <person name="Li Y.H."/>
            <person name="Zhan D.L."/>
            <person name="Shen Y.T."/>
            <person name="Niu Q.F."/>
            <person name="Chang L."/>
            <person name="Qiu J."/>
            <person name="Zhao L."/>
            <person name="Xie H.B."/>
            <person name="Fu W.Y."/>
            <person name="Jin J."/>
            <person name="Li X.W."/>
            <person name="Jiao Y."/>
            <person name="Zhou C.C."/>
            <person name="Tu T."/>
            <person name="Chai C.Y."/>
            <person name="Gao J.L."/>
            <person name="Fan L.J."/>
            <person name="van de Weg E."/>
            <person name="Wang J.Y."/>
            <person name="Gao Z.S."/>
        </authorList>
    </citation>
    <scope>NUCLEOTIDE SEQUENCE [LARGE SCALE GENOMIC DNA]</scope>
    <source>
        <tissue evidence="1">Leaves</tissue>
    </source>
</reference>
<protein>
    <submittedName>
        <fullName evidence="1">Uncharacterized protein</fullName>
    </submittedName>
</protein>
<dbReference type="Proteomes" id="UP000516437">
    <property type="component" value="Chromosome 3"/>
</dbReference>